<dbReference type="CDD" id="cd11527">
    <property type="entry name" value="NTP-PPase_dUTPase"/>
    <property type="match status" value="1"/>
</dbReference>
<dbReference type="InterPro" id="IPR016947">
    <property type="entry name" value="UCP030140"/>
</dbReference>
<evidence type="ECO:0000313" key="2">
    <source>
        <dbReference type="Proteomes" id="UP000002410"/>
    </source>
</evidence>
<dbReference type="AlphaFoldDB" id="A7GJI3"/>
<reference evidence="2" key="1">
    <citation type="submission" date="2007-06" db="EMBL/GenBank/DDBJ databases">
        <authorList>
            <person name="Brinkac L.M."/>
            <person name="Daugherty S."/>
            <person name="Dodson R.J."/>
            <person name="Madupu R."/>
            <person name="Brown J.L."/>
            <person name="Bruce D."/>
            <person name="Detter C."/>
            <person name="Munk C."/>
            <person name="Smith L.A."/>
            <person name="Smith T.J."/>
            <person name="White O."/>
            <person name="Brettin T.S."/>
        </authorList>
    </citation>
    <scope>NUCLEOTIDE SEQUENCE [LARGE SCALE GENOMIC DNA]</scope>
    <source>
        <strain evidence="2">Langeland / NCTC 10281 / Type F</strain>
    </source>
</reference>
<dbReference type="Gene3D" id="1.10.4010.10">
    <property type="entry name" value="Type II deoxyuridine triphosphatase"/>
    <property type="match status" value="1"/>
</dbReference>
<dbReference type="PIRSF" id="PIRSF030140">
    <property type="entry name" value="UCP030140"/>
    <property type="match status" value="1"/>
</dbReference>
<dbReference type="HOGENOM" id="CLU_105318_0_0_9"/>
<dbReference type="KEGG" id="cbf:CLI_3813"/>
<evidence type="ECO:0000313" key="1">
    <source>
        <dbReference type="EMBL" id="ABS40905.1"/>
    </source>
</evidence>
<dbReference type="RefSeq" id="WP_012101199.1">
    <property type="nucleotide sequence ID" value="NC_009699.1"/>
</dbReference>
<accession>A7GJI3</accession>
<sequence length="162" mass="19012">MNLKKLFELQENLDEHITKNHSLQGNKSLLSEKILALQVELAELANETRCFKYWSIKSPSNKLTILEEYVDCLHFILTLGLEQNFKDLTLQPKNLNYSLTEQFLNLYIDINDFMICSSKDHYITLFEDFLDLGINLGFSEKDVEKAYLKKNNINHDRQNNGY</sequence>
<dbReference type="EMBL" id="CP000728">
    <property type="protein sequence ID" value="ABS40905.1"/>
    <property type="molecule type" value="Genomic_DNA"/>
</dbReference>
<organism evidence="1 2">
    <name type="scientific">Clostridium botulinum (strain Langeland / NCTC 10281 / Type F)</name>
    <dbReference type="NCBI Taxonomy" id="441772"/>
    <lineage>
        <taxon>Bacteria</taxon>
        <taxon>Bacillati</taxon>
        <taxon>Bacillota</taxon>
        <taxon>Clostridia</taxon>
        <taxon>Eubacteriales</taxon>
        <taxon>Clostridiaceae</taxon>
        <taxon>Clostridium</taxon>
    </lineage>
</organism>
<dbReference type="InterPro" id="IPR014871">
    <property type="entry name" value="dUTPase/dCTP_pyrophosphatase"/>
</dbReference>
<dbReference type="SUPFAM" id="SSF101386">
    <property type="entry name" value="all-alpha NTP pyrophosphatases"/>
    <property type="match status" value="1"/>
</dbReference>
<evidence type="ECO:0008006" key="3">
    <source>
        <dbReference type="Google" id="ProtNLM"/>
    </source>
</evidence>
<name>A7GJI3_CLOBL</name>
<dbReference type="Pfam" id="PF08761">
    <property type="entry name" value="dUTPase_2"/>
    <property type="match status" value="1"/>
</dbReference>
<dbReference type="Proteomes" id="UP000002410">
    <property type="component" value="Chromosome"/>
</dbReference>
<protein>
    <recommendedName>
        <fullName evidence="3">dUTPase</fullName>
    </recommendedName>
</protein>
<proteinExistence type="predicted"/>
<gene>
    <name evidence="1" type="ordered locus">CLI_3813</name>
</gene>